<keyword evidence="2" id="KW-1133">Transmembrane helix</keyword>
<feature type="transmembrane region" description="Helical" evidence="2">
    <location>
        <begin position="57"/>
        <end position="79"/>
    </location>
</feature>
<evidence type="ECO:0000256" key="2">
    <source>
        <dbReference type="SAM" id="Phobius"/>
    </source>
</evidence>
<dbReference type="Proteomes" id="UP000467124">
    <property type="component" value="Unassembled WGS sequence"/>
</dbReference>
<keyword evidence="1 4" id="KW-0378">Hydrolase</keyword>
<feature type="transmembrane region" description="Helical" evidence="2">
    <location>
        <begin position="85"/>
        <end position="109"/>
    </location>
</feature>
<keyword evidence="2" id="KW-0812">Transmembrane</keyword>
<reference evidence="4 5" key="1">
    <citation type="journal article" date="2019" name="Nat. Commun.">
        <title>The antimicrobial potential of Streptomyces from insect microbiomes.</title>
        <authorList>
            <person name="Chevrette M.G."/>
            <person name="Carlson C.M."/>
            <person name="Ortega H.E."/>
            <person name="Thomas C."/>
            <person name="Ananiev G.E."/>
            <person name="Barns K.J."/>
            <person name="Book A.J."/>
            <person name="Cagnazzo J."/>
            <person name="Carlos C."/>
            <person name="Flanigan W."/>
            <person name="Grubbs K.J."/>
            <person name="Horn H.A."/>
            <person name="Hoffmann F.M."/>
            <person name="Klassen J.L."/>
            <person name="Knack J.J."/>
            <person name="Lewin G.R."/>
            <person name="McDonald B.R."/>
            <person name="Muller L."/>
            <person name="Melo W.G.P."/>
            <person name="Pinto-Tomas A.A."/>
            <person name="Schmitz A."/>
            <person name="Wendt-Pienkowski E."/>
            <person name="Wildman S."/>
            <person name="Zhao M."/>
            <person name="Zhang F."/>
            <person name="Bugni T.S."/>
            <person name="Andes D.R."/>
            <person name="Pupo M.T."/>
            <person name="Currie C.R."/>
        </authorList>
    </citation>
    <scope>NUCLEOTIDE SEQUENCE [LARGE SCALE GENOMIC DNA]</scope>
    <source>
        <strain evidence="4 5">SID5840</strain>
    </source>
</reference>
<evidence type="ECO:0000256" key="1">
    <source>
        <dbReference type="ARBA" id="ARBA00022801"/>
    </source>
</evidence>
<dbReference type="GO" id="GO:0016787">
    <property type="term" value="F:hydrolase activity"/>
    <property type="evidence" value="ECO:0007669"/>
    <property type="project" value="UniProtKB-KW"/>
</dbReference>
<dbReference type="EMBL" id="WWHY01000001">
    <property type="protein sequence ID" value="MYR33855.1"/>
    <property type="molecule type" value="Genomic_DNA"/>
</dbReference>
<accession>A0A7K2IVP2</accession>
<dbReference type="Gene3D" id="3.40.50.1820">
    <property type="entry name" value="alpha/beta hydrolase"/>
    <property type="match status" value="1"/>
</dbReference>
<name>A0A7K2IVP2_9ACTN</name>
<organism evidence="4 5">
    <name type="scientific">Nocardiopsis alba</name>
    <dbReference type="NCBI Taxonomy" id="53437"/>
    <lineage>
        <taxon>Bacteria</taxon>
        <taxon>Bacillati</taxon>
        <taxon>Actinomycetota</taxon>
        <taxon>Actinomycetes</taxon>
        <taxon>Streptosporangiales</taxon>
        <taxon>Nocardiopsidaceae</taxon>
        <taxon>Nocardiopsis</taxon>
    </lineage>
</organism>
<dbReference type="InterPro" id="IPR029058">
    <property type="entry name" value="AB_hydrolase_fold"/>
</dbReference>
<evidence type="ECO:0000259" key="3">
    <source>
        <dbReference type="Pfam" id="PF20434"/>
    </source>
</evidence>
<dbReference type="InterPro" id="IPR049492">
    <property type="entry name" value="BD-FAE-like_dom"/>
</dbReference>
<comment type="caution">
    <text evidence="4">The sequence shown here is derived from an EMBL/GenBank/DDBJ whole genome shotgun (WGS) entry which is preliminary data.</text>
</comment>
<dbReference type="SUPFAM" id="SSF53474">
    <property type="entry name" value="alpha/beta-Hydrolases"/>
    <property type="match status" value="1"/>
</dbReference>
<evidence type="ECO:0000313" key="5">
    <source>
        <dbReference type="Proteomes" id="UP000467124"/>
    </source>
</evidence>
<protein>
    <submittedName>
        <fullName evidence="4">Alpha/beta hydrolase fold domain-containing protein</fullName>
    </submittedName>
</protein>
<dbReference type="InterPro" id="IPR050300">
    <property type="entry name" value="GDXG_lipolytic_enzyme"/>
</dbReference>
<feature type="domain" description="BD-FAE-like" evidence="3">
    <location>
        <begin position="186"/>
        <end position="393"/>
    </location>
</feature>
<feature type="transmembrane region" description="Helical" evidence="2">
    <location>
        <begin position="121"/>
        <end position="144"/>
    </location>
</feature>
<dbReference type="Pfam" id="PF20434">
    <property type="entry name" value="BD-FAE"/>
    <property type="match status" value="1"/>
</dbReference>
<proteinExistence type="predicted"/>
<gene>
    <name evidence="4" type="ORF">GTW20_16730</name>
</gene>
<dbReference type="PANTHER" id="PTHR48081">
    <property type="entry name" value="AB HYDROLASE SUPERFAMILY PROTEIN C4A8.06C"/>
    <property type="match status" value="1"/>
</dbReference>
<dbReference type="AlphaFoldDB" id="A0A7K2IVP2"/>
<keyword evidence="2" id="KW-0472">Membrane</keyword>
<evidence type="ECO:0000313" key="4">
    <source>
        <dbReference type="EMBL" id="MYR33855.1"/>
    </source>
</evidence>
<sequence length="437" mass="47769">MDRLGHAPTTALSVHDLRHPLILAYRTLLIRSYRYIRIRKDVVMPDTPPPHPRLRRAALISSGLLTLPGVAALALVLAPPLSWEGWQYALLTLEFSLFLTLPALLGLLLSLSAGRGGRTRVTTGFATVNALLLITALVPSASLWNTARAEGAPLSLGEYTAGLATSTDREPTTLTYHRVDGEELLMDVWEPASPGTEPLPVVVNVHGGADDLPQSLLPRWDTWLADGDRVVFDVDYRFFPDGAWEESVADVRCALGRVREQAAEHGGDPERIAVTGQSAGGLLALLATYDDRIPPSCDTEVPEATAVVAWYSATDGTADAPEVPWRQRRSPLGDELLESSERMVGGPVMEFPEEYEAMSPILDVTGDSPATLVVTAGHDLFVDPEDNRRFVARLAEAGVPHRHLELPWTEHMFDLNWGGLASQITRHTIDDFLTEHL</sequence>